<keyword evidence="2" id="KW-0808">Transferase</keyword>
<feature type="domain" description="Methyltransferase type 11" evidence="1">
    <location>
        <begin position="253"/>
        <end position="325"/>
    </location>
</feature>
<organism evidence="2">
    <name type="scientific">Archaeoglobus fulgidus</name>
    <dbReference type="NCBI Taxonomy" id="2234"/>
    <lineage>
        <taxon>Archaea</taxon>
        <taxon>Methanobacteriati</taxon>
        <taxon>Methanobacteriota</taxon>
        <taxon>Archaeoglobi</taxon>
        <taxon>Archaeoglobales</taxon>
        <taxon>Archaeoglobaceae</taxon>
        <taxon>Archaeoglobus</taxon>
    </lineage>
</organism>
<name>A0A7J3M0N1_ARCFL</name>
<dbReference type="EMBL" id="DSYZ01000019">
    <property type="protein sequence ID" value="HGT82278.1"/>
    <property type="molecule type" value="Genomic_DNA"/>
</dbReference>
<dbReference type="InterPro" id="IPR029063">
    <property type="entry name" value="SAM-dependent_MTases_sf"/>
</dbReference>
<sequence>MKVQMDKKAEILLQVRYSSGSGDHKENFFFELNLWRECDILPDWFLTEILGKEEGEKFEFSIKGSEFFGFDQENILKVDKSSFKPPKFERVIEPRIGRFYPLGFFPGVRGAFPQNIKPVRVAGITEDHLELDLNSPSSYFDFDCEIEILKVREKKVELGGTCRDLFEEAFDGIGMQVRYKGVPTDFEFENKEAFSRLDESDDTIFYKEPRLTSHIDSKCHENLVKAYSEILPKRGKVLDFMSGYQSHFDGDYEVVGLGLNAEEMKLNPRLNDFVIQDINKNPFLPFEDREFDAIVCDFSIGYVVNPITIFKELERILKNGGVLAFSFSNRLFPQKAVRIWREISEYEKLGYVLELFLRNGWSKIFTITYRGYPRPWEDRYSLTQKFSDPLYIAYGIKG</sequence>
<dbReference type="Pfam" id="PF08241">
    <property type="entry name" value="Methyltransf_11"/>
    <property type="match status" value="1"/>
</dbReference>
<dbReference type="Gene3D" id="3.40.50.150">
    <property type="entry name" value="Vaccinia Virus protein VP39"/>
    <property type="match status" value="1"/>
</dbReference>
<dbReference type="CDD" id="cd02440">
    <property type="entry name" value="AdoMet_MTases"/>
    <property type="match status" value="1"/>
</dbReference>
<dbReference type="GO" id="GO:0032259">
    <property type="term" value="P:methylation"/>
    <property type="evidence" value="ECO:0007669"/>
    <property type="project" value="UniProtKB-KW"/>
</dbReference>
<dbReference type="SUPFAM" id="SSF53335">
    <property type="entry name" value="S-adenosyl-L-methionine-dependent methyltransferases"/>
    <property type="match status" value="1"/>
</dbReference>
<comment type="caution">
    <text evidence="2">The sequence shown here is derived from an EMBL/GenBank/DDBJ whole genome shotgun (WGS) entry which is preliminary data.</text>
</comment>
<evidence type="ECO:0000313" key="2">
    <source>
        <dbReference type="EMBL" id="HGT82278.1"/>
    </source>
</evidence>
<protein>
    <submittedName>
        <fullName evidence="2">Methyltransferase domain-containing protein</fullName>
    </submittedName>
</protein>
<reference evidence="2" key="1">
    <citation type="journal article" date="2020" name="mSystems">
        <title>Genome- and Community-Level Interaction Insights into Carbon Utilization and Element Cycling Functions of Hydrothermarchaeota in Hydrothermal Sediment.</title>
        <authorList>
            <person name="Zhou Z."/>
            <person name="Liu Y."/>
            <person name="Xu W."/>
            <person name="Pan J."/>
            <person name="Luo Z.H."/>
            <person name="Li M."/>
        </authorList>
    </citation>
    <scope>NUCLEOTIDE SEQUENCE [LARGE SCALE GENOMIC DNA]</scope>
    <source>
        <strain evidence="2">SpSt-587</strain>
    </source>
</reference>
<dbReference type="PANTHER" id="PTHR43036">
    <property type="entry name" value="OSJNBB0011N17.9 PROTEIN"/>
    <property type="match status" value="1"/>
</dbReference>
<gene>
    <name evidence="2" type="ORF">ENT52_00885</name>
</gene>
<dbReference type="GO" id="GO:0008757">
    <property type="term" value="F:S-adenosylmethionine-dependent methyltransferase activity"/>
    <property type="evidence" value="ECO:0007669"/>
    <property type="project" value="InterPro"/>
</dbReference>
<proteinExistence type="predicted"/>
<dbReference type="Gene3D" id="3.10.50.40">
    <property type="match status" value="1"/>
</dbReference>
<keyword evidence="2" id="KW-0489">Methyltransferase</keyword>
<dbReference type="InterPro" id="IPR013216">
    <property type="entry name" value="Methyltransf_11"/>
</dbReference>
<dbReference type="PANTHER" id="PTHR43036:SF2">
    <property type="entry name" value="OS04G0481300 PROTEIN"/>
    <property type="match status" value="1"/>
</dbReference>
<accession>A0A7J3M0N1</accession>
<dbReference type="GO" id="GO:0003755">
    <property type="term" value="F:peptidyl-prolyl cis-trans isomerase activity"/>
    <property type="evidence" value="ECO:0007669"/>
    <property type="project" value="InterPro"/>
</dbReference>
<dbReference type="AlphaFoldDB" id="A0A7J3M0N1"/>
<dbReference type="InterPro" id="IPR046357">
    <property type="entry name" value="PPIase_dom_sf"/>
</dbReference>
<evidence type="ECO:0000259" key="1">
    <source>
        <dbReference type="Pfam" id="PF08241"/>
    </source>
</evidence>